<protein>
    <submittedName>
        <fullName evidence="2">Uncharacterized protein</fullName>
    </submittedName>
</protein>
<dbReference type="Proteomes" id="UP000095751">
    <property type="component" value="Unassembled WGS sequence"/>
</dbReference>
<reference evidence="2 3" key="1">
    <citation type="submission" date="2016-09" db="EMBL/GenBank/DDBJ databases">
        <title>Extensive genetic diversity and differential bi-allelic expression allows diatom success in the polar Southern Ocean.</title>
        <authorList>
            <consortium name="DOE Joint Genome Institute"/>
            <person name="Mock T."/>
            <person name="Otillar R.P."/>
            <person name="Strauss J."/>
            <person name="Dupont C."/>
            <person name="Frickenhaus S."/>
            <person name="Maumus F."/>
            <person name="Mcmullan M."/>
            <person name="Sanges R."/>
            <person name="Schmutz J."/>
            <person name="Toseland A."/>
            <person name="Valas R."/>
            <person name="Veluchamy A."/>
            <person name="Ward B.J."/>
            <person name="Allen A."/>
            <person name="Barry K."/>
            <person name="Falciatore A."/>
            <person name="Ferrante M."/>
            <person name="Fortunato A.E."/>
            <person name="Gloeckner G."/>
            <person name="Gruber A."/>
            <person name="Hipkin R."/>
            <person name="Janech M."/>
            <person name="Kroth P."/>
            <person name="Leese F."/>
            <person name="Lindquist E."/>
            <person name="Lyon B.R."/>
            <person name="Martin J."/>
            <person name="Mayer C."/>
            <person name="Parker M."/>
            <person name="Quesneville H."/>
            <person name="Raymond J."/>
            <person name="Uhlig C."/>
            <person name="Valentin K.U."/>
            <person name="Worden A.Z."/>
            <person name="Armbrust E.V."/>
            <person name="Bowler C."/>
            <person name="Green B."/>
            <person name="Moulton V."/>
            <person name="Van Oosterhout C."/>
            <person name="Grigoriev I."/>
        </authorList>
    </citation>
    <scope>NUCLEOTIDE SEQUENCE [LARGE SCALE GENOMIC DNA]</scope>
    <source>
        <strain evidence="2 3">CCMP1102</strain>
    </source>
</reference>
<organism evidence="2 3">
    <name type="scientific">Fragilariopsis cylindrus CCMP1102</name>
    <dbReference type="NCBI Taxonomy" id="635003"/>
    <lineage>
        <taxon>Eukaryota</taxon>
        <taxon>Sar</taxon>
        <taxon>Stramenopiles</taxon>
        <taxon>Ochrophyta</taxon>
        <taxon>Bacillariophyta</taxon>
        <taxon>Bacillariophyceae</taxon>
        <taxon>Bacillariophycidae</taxon>
        <taxon>Bacillariales</taxon>
        <taxon>Bacillariaceae</taxon>
        <taxon>Fragilariopsis</taxon>
    </lineage>
</organism>
<dbReference type="AlphaFoldDB" id="A0A1E7FM08"/>
<keyword evidence="1" id="KW-1133">Transmembrane helix</keyword>
<dbReference type="KEGG" id="fcy:FRACYDRAFT_237123"/>
<evidence type="ECO:0000256" key="1">
    <source>
        <dbReference type="SAM" id="Phobius"/>
    </source>
</evidence>
<keyword evidence="1" id="KW-0472">Membrane</keyword>
<keyword evidence="1" id="KW-0812">Transmembrane</keyword>
<name>A0A1E7FM08_9STRA</name>
<keyword evidence="3" id="KW-1185">Reference proteome</keyword>
<feature type="transmembrane region" description="Helical" evidence="1">
    <location>
        <begin position="354"/>
        <end position="372"/>
    </location>
</feature>
<evidence type="ECO:0000313" key="3">
    <source>
        <dbReference type="Proteomes" id="UP000095751"/>
    </source>
</evidence>
<accession>A0A1E7FM08</accession>
<proteinExistence type="predicted"/>
<sequence>MKLLSSLVVDVIAIVCVVILFGINVTSADVDVDVDAALLEDRSTNYTFTPIDLDIDQSIINGIIIDLNCDWLDAGSSVPNTTFTIFPSNNDDGSGSNITVETSPPNLITVRRSLLYGYDEEIGNLDLLWNTIVSSTATSGGVRIGVPSDRLKRVLVISGHSVQIVDGFTHINYLSIDSGAILHASMTTVSESREPYTDNNGVQFYDKPNLRTSNDGGQMYVKTNVPVRRFDVSNGGQSWVETPSIPSIIVLGDGSELNVKGDVDVTSNWFNGNEEKVEDGAQLTVTGTIKGIVNNKNNSTVNAPSCDNVTSTTGSTCNAGPQIVHFDVGNLSQNSQILFGTYICSSSSLLFAQGGYYSIAFVMLAAVTAMLIS</sequence>
<evidence type="ECO:0000313" key="2">
    <source>
        <dbReference type="EMBL" id="OEU18843.1"/>
    </source>
</evidence>
<dbReference type="InParanoid" id="A0A1E7FM08"/>
<dbReference type="EMBL" id="KV784356">
    <property type="protein sequence ID" value="OEU18843.1"/>
    <property type="molecule type" value="Genomic_DNA"/>
</dbReference>
<gene>
    <name evidence="2" type="ORF">FRACYDRAFT_237123</name>
</gene>